<dbReference type="AlphaFoldDB" id="A0A382U255"/>
<evidence type="ECO:0000313" key="1">
    <source>
        <dbReference type="EMBL" id="SVD28052.1"/>
    </source>
</evidence>
<dbReference type="EMBL" id="UINC01140731">
    <property type="protein sequence ID" value="SVD28052.1"/>
    <property type="molecule type" value="Genomic_DNA"/>
</dbReference>
<protein>
    <submittedName>
        <fullName evidence="1">Uncharacterized protein</fullName>
    </submittedName>
</protein>
<name>A0A382U255_9ZZZZ</name>
<accession>A0A382U255</accession>
<sequence>SVIVHEMKEKKKNKNGNKFQDLLDTINENPFSYFLKPLNNVKDFPNKVVSGMEKLLESPFNDNKKP</sequence>
<reference evidence="1" key="1">
    <citation type="submission" date="2018-05" db="EMBL/GenBank/DDBJ databases">
        <authorList>
            <person name="Lanie J.A."/>
            <person name="Ng W.-L."/>
            <person name="Kazmierczak K.M."/>
            <person name="Andrzejewski T.M."/>
            <person name="Davidsen T.M."/>
            <person name="Wayne K.J."/>
            <person name="Tettelin H."/>
            <person name="Glass J.I."/>
            <person name="Rusch D."/>
            <person name="Podicherti R."/>
            <person name="Tsui H.-C.T."/>
            <person name="Winkler M.E."/>
        </authorList>
    </citation>
    <scope>NUCLEOTIDE SEQUENCE</scope>
</reference>
<proteinExistence type="predicted"/>
<feature type="non-terminal residue" evidence="1">
    <location>
        <position position="1"/>
    </location>
</feature>
<organism evidence="1">
    <name type="scientific">marine metagenome</name>
    <dbReference type="NCBI Taxonomy" id="408172"/>
    <lineage>
        <taxon>unclassified sequences</taxon>
        <taxon>metagenomes</taxon>
        <taxon>ecological metagenomes</taxon>
    </lineage>
</organism>
<gene>
    <name evidence="1" type="ORF">METZ01_LOCUS380906</name>
</gene>